<evidence type="ECO:0000313" key="2">
    <source>
        <dbReference type="Proteomes" id="UP001225034"/>
    </source>
</evidence>
<comment type="caution">
    <text evidence="1">The sequence shown here is derived from an EMBL/GenBank/DDBJ whole genome shotgun (WGS) entry which is preliminary data.</text>
</comment>
<evidence type="ECO:0000313" key="1">
    <source>
        <dbReference type="EMBL" id="MDQ0206543.1"/>
    </source>
</evidence>
<sequence>MIRRVIGMTKEKWIASRTLMLGKVYEASKEEWIHDTQKEDAEFKERFLTQFTFFQGV</sequence>
<accession>A0ABT9YFC0</accession>
<organism evidence="1 2">
    <name type="scientific">Alkalicoccobacillus murimartini</name>
    <dbReference type="NCBI Taxonomy" id="171685"/>
    <lineage>
        <taxon>Bacteria</taxon>
        <taxon>Bacillati</taxon>
        <taxon>Bacillota</taxon>
        <taxon>Bacilli</taxon>
        <taxon>Bacillales</taxon>
        <taxon>Bacillaceae</taxon>
        <taxon>Alkalicoccobacillus</taxon>
    </lineage>
</organism>
<evidence type="ECO:0008006" key="3">
    <source>
        <dbReference type="Google" id="ProtNLM"/>
    </source>
</evidence>
<dbReference type="EMBL" id="JAUSUA010000002">
    <property type="protein sequence ID" value="MDQ0206543.1"/>
    <property type="molecule type" value="Genomic_DNA"/>
</dbReference>
<keyword evidence="2" id="KW-1185">Reference proteome</keyword>
<name>A0ABT9YFC0_9BACI</name>
<dbReference type="RefSeq" id="WP_306981146.1">
    <property type="nucleotide sequence ID" value="NZ_JAUSUA010000002.1"/>
</dbReference>
<protein>
    <recommendedName>
        <fullName evidence="3">Transposase</fullName>
    </recommendedName>
</protein>
<gene>
    <name evidence="1" type="ORF">J2S05_001342</name>
</gene>
<proteinExistence type="predicted"/>
<reference evidence="1 2" key="1">
    <citation type="submission" date="2023-07" db="EMBL/GenBank/DDBJ databases">
        <title>Genomic Encyclopedia of Type Strains, Phase IV (KMG-IV): sequencing the most valuable type-strain genomes for metagenomic binning, comparative biology and taxonomic classification.</title>
        <authorList>
            <person name="Goeker M."/>
        </authorList>
    </citation>
    <scope>NUCLEOTIDE SEQUENCE [LARGE SCALE GENOMIC DNA]</scope>
    <source>
        <strain evidence="1 2">DSM 19154</strain>
    </source>
</reference>
<dbReference type="Proteomes" id="UP001225034">
    <property type="component" value="Unassembled WGS sequence"/>
</dbReference>